<sequence length="191" mass="22267">MHEKIKKKGRKPKETPEGRKREILEIVDRDCNPVSILNRENIHKKGFFHKAVHIFLFNENGEIYLQKKSTTMDENPGLWTSSASGHVLAGEGVLISAQRELKEELSIKVKLRKILELPPSKETNMQCISLFVGYTKKNPNPNPLEIEEGRFFSIKEVEELLQTNPETFSPTFRFLWRKYWEIVSQKDSLEK</sequence>
<gene>
    <name evidence="3" type="ORF">C0190_00280</name>
</gene>
<comment type="caution">
    <text evidence="3">The sequence shown here is derived from an EMBL/GenBank/DDBJ whole genome shotgun (WGS) entry which is preliminary data.</text>
</comment>
<dbReference type="InterPro" id="IPR015797">
    <property type="entry name" value="NUDIX_hydrolase-like_dom_sf"/>
</dbReference>
<feature type="compositionally biased region" description="Basic residues" evidence="1">
    <location>
        <begin position="1"/>
        <end position="11"/>
    </location>
</feature>
<dbReference type="GO" id="GO:0009240">
    <property type="term" value="P:isopentenyl diphosphate biosynthetic process"/>
    <property type="evidence" value="ECO:0007669"/>
    <property type="project" value="TreeGrafter"/>
</dbReference>
<name>A0A2N7PQD9_9BACT</name>
<protein>
    <submittedName>
        <fullName evidence="3">NUDIX hydrolase</fullName>
    </submittedName>
</protein>
<keyword evidence="3" id="KW-0378">Hydrolase</keyword>
<dbReference type="Proteomes" id="UP000235460">
    <property type="component" value="Unassembled WGS sequence"/>
</dbReference>
<evidence type="ECO:0000259" key="2">
    <source>
        <dbReference type="PROSITE" id="PS51462"/>
    </source>
</evidence>
<evidence type="ECO:0000313" key="4">
    <source>
        <dbReference type="Proteomes" id="UP000235460"/>
    </source>
</evidence>
<reference evidence="3 4" key="1">
    <citation type="submission" date="2018-01" db="EMBL/GenBank/DDBJ databases">
        <title>Metagenomic assembled genomes from two thermal pools in the Uzon Caldera, Kamchatka, Russia.</title>
        <authorList>
            <person name="Wilkins L."/>
            <person name="Ettinger C."/>
        </authorList>
    </citation>
    <scope>NUCLEOTIDE SEQUENCE [LARGE SCALE GENOMIC DNA]</scope>
    <source>
        <strain evidence="3">ZAV-08</strain>
    </source>
</reference>
<dbReference type="PROSITE" id="PS51462">
    <property type="entry name" value="NUDIX"/>
    <property type="match status" value="1"/>
</dbReference>
<feature type="domain" description="Nudix hydrolase" evidence="2">
    <location>
        <begin position="47"/>
        <end position="174"/>
    </location>
</feature>
<accession>A0A2N7PQD9</accession>
<dbReference type="EMBL" id="PNIK01000004">
    <property type="protein sequence ID" value="PMP69158.1"/>
    <property type="molecule type" value="Genomic_DNA"/>
</dbReference>
<dbReference type="PANTHER" id="PTHR10885">
    <property type="entry name" value="ISOPENTENYL-DIPHOSPHATE DELTA-ISOMERASE"/>
    <property type="match status" value="1"/>
</dbReference>
<organism evidence="3 4">
    <name type="scientific">Thermodesulfobacterium geofontis</name>
    <dbReference type="NCBI Taxonomy" id="1295609"/>
    <lineage>
        <taxon>Bacteria</taxon>
        <taxon>Pseudomonadati</taxon>
        <taxon>Thermodesulfobacteriota</taxon>
        <taxon>Thermodesulfobacteria</taxon>
        <taxon>Thermodesulfobacteriales</taxon>
        <taxon>Thermodesulfobacteriaceae</taxon>
        <taxon>Thermodesulfobacterium</taxon>
    </lineage>
</organism>
<dbReference type="Pfam" id="PF00293">
    <property type="entry name" value="NUDIX"/>
    <property type="match status" value="1"/>
</dbReference>
<dbReference type="AlphaFoldDB" id="A0A2N7PQD9"/>
<dbReference type="SUPFAM" id="SSF55811">
    <property type="entry name" value="Nudix"/>
    <property type="match status" value="1"/>
</dbReference>
<dbReference type="GO" id="GO:0016787">
    <property type="term" value="F:hydrolase activity"/>
    <property type="evidence" value="ECO:0007669"/>
    <property type="project" value="UniProtKB-KW"/>
</dbReference>
<dbReference type="PANTHER" id="PTHR10885:SF20">
    <property type="entry name" value="NUDIX HYDROLASE DOMAIN-CONTAINING PROTEIN"/>
    <property type="match status" value="1"/>
</dbReference>
<dbReference type="GO" id="GO:0004452">
    <property type="term" value="F:isopentenyl-diphosphate delta-isomerase activity"/>
    <property type="evidence" value="ECO:0007669"/>
    <property type="project" value="TreeGrafter"/>
</dbReference>
<dbReference type="InterPro" id="IPR000086">
    <property type="entry name" value="NUDIX_hydrolase_dom"/>
</dbReference>
<dbReference type="Gene3D" id="3.90.79.10">
    <property type="entry name" value="Nucleoside Triphosphate Pyrophosphohydrolase"/>
    <property type="match status" value="1"/>
</dbReference>
<feature type="compositionally biased region" description="Basic and acidic residues" evidence="1">
    <location>
        <begin position="12"/>
        <end position="21"/>
    </location>
</feature>
<dbReference type="CDD" id="cd04692">
    <property type="entry name" value="NUDIX_Hydrolase"/>
    <property type="match status" value="1"/>
</dbReference>
<proteinExistence type="predicted"/>
<evidence type="ECO:0000313" key="3">
    <source>
        <dbReference type="EMBL" id="PMP69158.1"/>
    </source>
</evidence>
<evidence type="ECO:0000256" key="1">
    <source>
        <dbReference type="SAM" id="MobiDB-lite"/>
    </source>
</evidence>
<feature type="region of interest" description="Disordered" evidence="1">
    <location>
        <begin position="1"/>
        <end position="21"/>
    </location>
</feature>
<dbReference type="GO" id="GO:0005737">
    <property type="term" value="C:cytoplasm"/>
    <property type="evidence" value="ECO:0007669"/>
    <property type="project" value="TreeGrafter"/>
</dbReference>